<comment type="caution">
    <text evidence="3">The sequence shown here is derived from an EMBL/GenBank/DDBJ whole genome shotgun (WGS) entry which is preliminary data.</text>
</comment>
<dbReference type="InterPro" id="IPR036761">
    <property type="entry name" value="TTHA0802/YceI-like_sf"/>
</dbReference>
<protein>
    <submittedName>
        <fullName evidence="3">Polyisoprenoid-binding protein</fullName>
    </submittedName>
</protein>
<evidence type="ECO:0000313" key="3">
    <source>
        <dbReference type="EMBL" id="EYT51037.1"/>
    </source>
</evidence>
<dbReference type="RefSeq" id="WP_017824466.1">
    <property type="nucleotide sequence ID" value="NZ_KB403091.1"/>
</dbReference>
<dbReference type="SUPFAM" id="SSF101874">
    <property type="entry name" value="YceI-like"/>
    <property type="match status" value="1"/>
</dbReference>
<dbReference type="HOGENOM" id="CLU_071003_3_2_11"/>
<gene>
    <name evidence="3" type="ORF">D641_0100785</name>
</gene>
<dbReference type="SMART" id="SM00867">
    <property type="entry name" value="YceI"/>
    <property type="match status" value="1"/>
</dbReference>
<dbReference type="EMBL" id="AORC01000002">
    <property type="protein sequence ID" value="EYT51037.1"/>
    <property type="molecule type" value="Genomic_DNA"/>
</dbReference>
<dbReference type="STRING" id="1249481.D641_0100785"/>
<accession>A0A022L0Q6</accession>
<dbReference type="PANTHER" id="PTHR34406:SF1">
    <property type="entry name" value="PROTEIN YCEI"/>
    <property type="match status" value="1"/>
</dbReference>
<evidence type="ECO:0000259" key="2">
    <source>
        <dbReference type="SMART" id="SM00867"/>
    </source>
</evidence>
<sequence>MSEQFDGLTPGVWTLDPAHTSASFTVRHAGISKARGRFGDVEGTLTVGEGQDLSFKAVMKTATISTGNEDRDNHLRSGDFFDVETYPEITFVSTKVEGDELHGELTIRDTTRPVVLEFTYEGAATDPFGVYRAGFTGETKISRKEFGLTWNAALETGGVLVSDDVRISIEAEFTAPTAA</sequence>
<dbReference type="InterPro" id="IPR007372">
    <property type="entry name" value="Lipid/polyisoprenoid-bd_YceI"/>
</dbReference>
<dbReference type="Gene3D" id="2.40.128.110">
    <property type="entry name" value="Lipid/polyisoprenoid-binding, YceI-like"/>
    <property type="match status" value="1"/>
</dbReference>
<comment type="similarity">
    <text evidence="1">Belongs to the UPF0312 family.</text>
</comment>
<dbReference type="OrthoDB" id="9811006at2"/>
<keyword evidence="4" id="KW-1185">Reference proteome</keyword>
<feature type="domain" description="Lipid/polyisoprenoid-binding YceI-like" evidence="2">
    <location>
        <begin position="12"/>
        <end position="174"/>
    </location>
</feature>
<organism evidence="3 4">
    <name type="scientific">Brachybacterium muris UCD-AY4</name>
    <dbReference type="NCBI Taxonomy" id="1249481"/>
    <lineage>
        <taxon>Bacteria</taxon>
        <taxon>Bacillati</taxon>
        <taxon>Actinomycetota</taxon>
        <taxon>Actinomycetes</taxon>
        <taxon>Micrococcales</taxon>
        <taxon>Dermabacteraceae</taxon>
        <taxon>Brachybacterium</taxon>
    </lineage>
</organism>
<reference evidence="3 4" key="1">
    <citation type="journal article" date="2013" name="Genome Announc.">
        <title>Draft genome sequence of an Actinobacterium, Brachybacterium muris strain UCD-AY4.</title>
        <authorList>
            <person name="Lo J.R."/>
            <person name="Lang J.M."/>
            <person name="Darling A.E."/>
            <person name="Eisen J.A."/>
            <person name="Coil D.A."/>
        </authorList>
    </citation>
    <scope>NUCLEOTIDE SEQUENCE [LARGE SCALE GENOMIC DNA]</scope>
    <source>
        <strain evidence="3 4">UCD-AY4</strain>
    </source>
</reference>
<name>A0A022L0Q6_9MICO</name>
<evidence type="ECO:0000256" key="1">
    <source>
        <dbReference type="ARBA" id="ARBA00008812"/>
    </source>
</evidence>
<dbReference type="AlphaFoldDB" id="A0A022L0Q6"/>
<dbReference type="PANTHER" id="PTHR34406">
    <property type="entry name" value="PROTEIN YCEI"/>
    <property type="match status" value="1"/>
</dbReference>
<proteinExistence type="inferred from homology"/>
<evidence type="ECO:0000313" key="4">
    <source>
        <dbReference type="Proteomes" id="UP000019754"/>
    </source>
</evidence>
<dbReference type="Pfam" id="PF04264">
    <property type="entry name" value="YceI"/>
    <property type="match status" value="1"/>
</dbReference>
<dbReference type="Proteomes" id="UP000019754">
    <property type="component" value="Unassembled WGS sequence"/>
</dbReference>